<dbReference type="Proteomes" id="UP000295673">
    <property type="component" value="Unassembled WGS sequence"/>
</dbReference>
<evidence type="ECO:0000259" key="10">
    <source>
        <dbReference type="SMART" id="SM00822"/>
    </source>
</evidence>
<dbReference type="CDD" id="cd08939">
    <property type="entry name" value="KDSR-like_SDR_c"/>
    <property type="match status" value="1"/>
</dbReference>
<dbReference type="PANTHER" id="PTHR43550:SF3">
    <property type="entry name" value="3-KETODIHYDROSPHINGOSINE REDUCTASE"/>
    <property type="match status" value="1"/>
</dbReference>
<evidence type="ECO:0000256" key="1">
    <source>
        <dbReference type="ARBA" id="ARBA00004240"/>
    </source>
</evidence>
<evidence type="ECO:0000313" key="12">
    <source>
        <dbReference type="Proteomes" id="UP000295673"/>
    </source>
</evidence>
<dbReference type="GO" id="GO:0006666">
    <property type="term" value="P:3-keto-sphinganine metabolic process"/>
    <property type="evidence" value="ECO:0007669"/>
    <property type="project" value="InterPro"/>
</dbReference>
<dbReference type="SMART" id="SM00822">
    <property type="entry name" value="PKS_KR"/>
    <property type="match status" value="1"/>
</dbReference>
<evidence type="ECO:0000256" key="6">
    <source>
        <dbReference type="ARBA" id="ARBA00022919"/>
    </source>
</evidence>
<dbReference type="AlphaFoldDB" id="A0A4R1N473"/>
<comment type="subcellular location">
    <subcellularLocation>
        <location evidence="1">Endoplasmic reticulum</location>
    </subcellularLocation>
</comment>
<evidence type="ECO:0000256" key="3">
    <source>
        <dbReference type="ARBA" id="ARBA00004991"/>
    </source>
</evidence>
<keyword evidence="6" id="KW-0746">Sphingolipid metabolism</keyword>
<evidence type="ECO:0000256" key="7">
    <source>
        <dbReference type="ARBA" id="ARBA00023002"/>
    </source>
</evidence>
<evidence type="ECO:0000256" key="5">
    <source>
        <dbReference type="ARBA" id="ARBA00022857"/>
    </source>
</evidence>
<evidence type="ECO:0000256" key="4">
    <source>
        <dbReference type="ARBA" id="ARBA00022824"/>
    </source>
</evidence>
<reference evidence="11 12" key="1">
    <citation type="submission" date="2019-03" db="EMBL/GenBank/DDBJ databases">
        <title>Genomic Encyclopedia of Archaeal and Bacterial Type Strains, Phase II (KMG-II): from individual species to whole genera.</title>
        <authorList>
            <person name="Goeker M."/>
        </authorList>
    </citation>
    <scope>NUCLEOTIDE SEQUENCE [LARGE SCALE GENOMIC DNA]</scope>
    <source>
        <strain evidence="11 12">DSM 26433</strain>
    </source>
</reference>
<dbReference type="InterPro" id="IPR002347">
    <property type="entry name" value="SDR_fam"/>
</dbReference>
<feature type="domain" description="Ketoreductase" evidence="10">
    <location>
        <begin position="3"/>
        <end position="186"/>
    </location>
</feature>
<comment type="pathway">
    <text evidence="2">Lipid metabolism; sphingolipid metabolism.</text>
</comment>
<dbReference type="PANTHER" id="PTHR43550">
    <property type="entry name" value="3-KETODIHYDROSPHINGOSINE REDUCTASE"/>
    <property type="match status" value="1"/>
</dbReference>
<keyword evidence="5" id="KW-0521">NADP</keyword>
<dbReference type="InterPro" id="IPR057326">
    <property type="entry name" value="KR_dom"/>
</dbReference>
<dbReference type="InterPro" id="IPR036291">
    <property type="entry name" value="NAD(P)-bd_dom_sf"/>
</dbReference>
<dbReference type="PRINTS" id="PR00081">
    <property type="entry name" value="GDHRDH"/>
</dbReference>
<dbReference type="Gene3D" id="3.40.50.720">
    <property type="entry name" value="NAD(P)-binding Rossmann-like Domain"/>
    <property type="match status" value="1"/>
</dbReference>
<evidence type="ECO:0000256" key="9">
    <source>
        <dbReference type="ARBA" id="ARBA00026112"/>
    </source>
</evidence>
<keyword evidence="7" id="KW-0560">Oxidoreductase</keyword>
<dbReference type="EC" id="1.1.1.102" evidence="9"/>
<sequence length="266" mass="27994">MPGPAFVTGGSSGIGLAVAMQLAAKGHDIAIFARDPNKLAAARETILAQSPSVSVHEFQVDVSNRTEITAAVNEAVQSMGAPDYAVASAGIAEPGLFRDQPLATHESHMQVNYFGALYFAHALQGPMRENGGGKLAFLSSVAAFFGIYGYSAYAPTKFALSGLGEVLHLELAEAGISVTVMHPSDTDTPQLAAEKATKPAATAEIGEGGGLFQPEVVAACLIKAMDKNKPWVSTGKAMTLLGAFSSILKPILRRHQRRIIKKHRPE</sequence>
<evidence type="ECO:0000256" key="2">
    <source>
        <dbReference type="ARBA" id="ARBA00004760"/>
    </source>
</evidence>
<dbReference type="RefSeq" id="WP_132860916.1">
    <property type="nucleotide sequence ID" value="NZ_SMGR01000002.1"/>
</dbReference>
<keyword evidence="4" id="KW-0256">Endoplasmic reticulum</keyword>
<dbReference type="GO" id="GO:0016020">
    <property type="term" value="C:membrane"/>
    <property type="evidence" value="ECO:0007669"/>
    <property type="project" value="GOC"/>
</dbReference>
<keyword evidence="12" id="KW-1185">Reference proteome</keyword>
<dbReference type="InterPro" id="IPR045022">
    <property type="entry name" value="KDSR-like"/>
</dbReference>
<keyword evidence="8" id="KW-0443">Lipid metabolism</keyword>
<accession>A0A4R1N473</accession>
<protein>
    <recommendedName>
        <fullName evidence="9">3-dehydrosphinganine reductase</fullName>
        <ecNumber evidence="9">1.1.1.102</ecNumber>
    </recommendedName>
</protein>
<comment type="pathway">
    <text evidence="3">Sphingolipid metabolism.</text>
</comment>
<evidence type="ECO:0000256" key="8">
    <source>
        <dbReference type="ARBA" id="ARBA00023098"/>
    </source>
</evidence>
<dbReference type="GO" id="GO:0030148">
    <property type="term" value="P:sphingolipid biosynthetic process"/>
    <property type="evidence" value="ECO:0007669"/>
    <property type="project" value="InterPro"/>
</dbReference>
<comment type="caution">
    <text evidence="11">The sequence shown here is derived from an EMBL/GenBank/DDBJ whole genome shotgun (WGS) entry which is preliminary data.</text>
</comment>
<evidence type="ECO:0000313" key="11">
    <source>
        <dbReference type="EMBL" id="TCL01528.1"/>
    </source>
</evidence>
<gene>
    <name evidence="11" type="ORF">BXY66_2843</name>
</gene>
<dbReference type="GO" id="GO:0047560">
    <property type="term" value="F:3-dehydrosphinganine reductase activity"/>
    <property type="evidence" value="ECO:0007669"/>
    <property type="project" value="UniProtKB-EC"/>
</dbReference>
<name>A0A4R1N473_9RHOB</name>
<dbReference type="SUPFAM" id="SSF51735">
    <property type="entry name" value="NAD(P)-binding Rossmann-fold domains"/>
    <property type="match status" value="1"/>
</dbReference>
<organism evidence="11 12">
    <name type="scientific">Shimia isoporae</name>
    <dbReference type="NCBI Taxonomy" id="647720"/>
    <lineage>
        <taxon>Bacteria</taxon>
        <taxon>Pseudomonadati</taxon>
        <taxon>Pseudomonadota</taxon>
        <taxon>Alphaproteobacteria</taxon>
        <taxon>Rhodobacterales</taxon>
        <taxon>Roseobacteraceae</taxon>
    </lineage>
</organism>
<dbReference type="OrthoDB" id="9781689at2"/>
<dbReference type="EMBL" id="SMGR01000002">
    <property type="protein sequence ID" value="TCL01528.1"/>
    <property type="molecule type" value="Genomic_DNA"/>
</dbReference>
<proteinExistence type="predicted"/>
<dbReference type="Pfam" id="PF00106">
    <property type="entry name" value="adh_short"/>
    <property type="match status" value="1"/>
</dbReference>